<feature type="transmembrane region" description="Helical" evidence="10">
    <location>
        <begin position="57"/>
        <end position="78"/>
    </location>
</feature>
<feature type="transmembrane region" description="Helical" evidence="10">
    <location>
        <begin position="428"/>
        <end position="447"/>
    </location>
</feature>
<dbReference type="Gene3D" id="3.40.50.300">
    <property type="entry name" value="P-loop containing nucleotide triphosphate hydrolases"/>
    <property type="match status" value="1"/>
</dbReference>
<feature type="transmembrane region" description="Helical" evidence="10">
    <location>
        <begin position="534"/>
        <end position="551"/>
    </location>
</feature>
<dbReference type="STRING" id="691883.A0A058ZCA8"/>
<evidence type="ECO:0000256" key="5">
    <source>
        <dbReference type="ARBA" id="ARBA00022741"/>
    </source>
</evidence>
<dbReference type="InterPro" id="IPR027417">
    <property type="entry name" value="P-loop_NTPase"/>
</dbReference>
<dbReference type="GO" id="GO:0016887">
    <property type="term" value="F:ATP hydrolysis activity"/>
    <property type="evidence" value="ECO:0007669"/>
    <property type="project" value="InterPro"/>
</dbReference>
<dbReference type="PANTHER" id="PTHR19229">
    <property type="entry name" value="ATP-BINDING CASSETTE TRANSPORTER SUBFAMILY A ABCA"/>
    <property type="match status" value="1"/>
</dbReference>
<dbReference type="eggNOG" id="KOG0059">
    <property type="taxonomic scope" value="Eukaryota"/>
</dbReference>
<keyword evidence="5" id="KW-0547">Nucleotide-binding</keyword>
<dbReference type="Proteomes" id="UP000030693">
    <property type="component" value="Unassembled WGS sequence"/>
</dbReference>
<feature type="transmembrane region" description="Helical" evidence="10">
    <location>
        <begin position="322"/>
        <end position="340"/>
    </location>
</feature>
<dbReference type="InterPro" id="IPR026082">
    <property type="entry name" value="ABCA"/>
</dbReference>
<dbReference type="EMBL" id="KB932203">
    <property type="protein sequence ID" value="KCV71568.1"/>
    <property type="molecule type" value="Genomic_DNA"/>
</dbReference>
<keyword evidence="8 10" id="KW-0472">Membrane</keyword>
<evidence type="ECO:0000256" key="1">
    <source>
        <dbReference type="ARBA" id="ARBA00004141"/>
    </source>
</evidence>
<dbReference type="FunFam" id="3.40.50.300:FF:000335">
    <property type="entry name" value="ATP binding cassette subfamily A member 5"/>
    <property type="match status" value="1"/>
</dbReference>
<gene>
    <name evidence="12" type="ORF">H696_02508</name>
</gene>
<dbReference type="Pfam" id="PF00005">
    <property type="entry name" value="ABC_tran"/>
    <property type="match status" value="1"/>
</dbReference>
<feature type="compositionally biased region" description="Polar residues" evidence="9">
    <location>
        <begin position="1009"/>
        <end position="1024"/>
    </location>
</feature>
<accession>A0A058ZCA8</accession>
<protein>
    <recommendedName>
        <fullName evidence="11">ABC transporter domain-containing protein</fullName>
    </recommendedName>
</protein>
<dbReference type="GO" id="GO:0005319">
    <property type="term" value="F:lipid transporter activity"/>
    <property type="evidence" value="ECO:0007669"/>
    <property type="project" value="TreeGrafter"/>
</dbReference>
<keyword evidence="13" id="KW-1185">Reference proteome</keyword>
<dbReference type="PANTHER" id="PTHR19229:SF205">
    <property type="entry name" value="ABC TRANSPORTER A FAMILY MEMBER 1-RELATED"/>
    <property type="match status" value="1"/>
</dbReference>
<evidence type="ECO:0000259" key="11">
    <source>
        <dbReference type="PROSITE" id="PS50893"/>
    </source>
</evidence>
<dbReference type="GO" id="GO:0016020">
    <property type="term" value="C:membrane"/>
    <property type="evidence" value="ECO:0007669"/>
    <property type="project" value="UniProtKB-SubCell"/>
</dbReference>
<dbReference type="InterPro" id="IPR013525">
    <property type="entry name" value="ABC2_TM"/>
</dbReference>
<dbReference type="RefSeq" id="XP_009494691.1">
    <property type="nucleotide sequence ID" value="XM_009496416.1"/>
</dbReference>
<feature type="transmembrane region" description="Helical" evidence="10">
    <location>
        <begin position="360"/>
        <end position="387"/>
    </location>
</feature>
<dbReference type="InterPro" id="IPR017871">
    <property type="entry name" value="ABC_transporter-like_CS"/>
</dbReference>
<dbReference type="InterPro" id="IPR003439">
    <property type="entry name" value="ABC_transporter-like_ATP-bd"/>
</dbReference>
<evidence type="ECO:0000256" key="4">
    <source>
        <dbReference type="ARBA" id="ARBA00022692"/>
    </source>
</evidence>
<dbReference type="SMART" id="SM00382">
    <property type="entry name" value="AAA"/>
    <property type="match status" value="1"/>
</dbReference>
<dbReference type="SUPFAM" id="SSF52540">
    <property type="entry name" value="P-loop containing nucleoside triphosphate hydrolases"/>
    <property type="match status" value="1"/>
</dbReference>
<dbReference type="PROSITE" id="PS00211">
    <property type="entry name" value="ABC_TRANSPORTER_1"/>
    <property type="match status" value="1"/>
</dbReference>
<evidence type="ECO:0000256" key="7">
    <source>
        <dbReference type="ARBA" id="ARBA00022989"/>
    </source>
</evidence>
<evidence type="ECO:0000256" key="8">
    <source>
        <dbReference type="ARBA" id="ARBA00023136"/>
    </source>
</evidence>
<evidence type="ECO:0000256" key="2">
    <source>
        <dbReference type="ARBA" id="ARBA00008869"/>
    </source>
</evidence>
<evidence type="ECO:0000256" key="6">
    <source>
        <dbReference type="ARBA" id="ARBA00022840"/>
    </source>
</evidence>
<dbReference type="AlphaFoldDB" id="A0A058ZCA8"/>
<feature type="region of interest" description="Disordered" evidence="9">
    <location>
        <begin position="1002"/>
        <end position="1041"/>
    </location>
</feature>
<dbReference type="GO" id="GO:0005524">
    <property type="term" value="F:ATP binding"/>
    <property type="evidence" value="ECO:0007669"/>
    <property type="project" value="UniProtKB-KW"/>
</dbReference>
<dbReference type="CDD" id="cd03263">
    <property type="entry name" value="ABC_subfamily_A"/>
    <property type="match status" value="1"/>
</dbReference>
<dbReference type="OMA" id="YEMSARS"/>
<sequence length="1079" mass="116002">MSSVSLAHQVDPDAPPGPRAGPLKSFPSRMQDSGFAGWLAQLKIMLWKYYVLQIKRYWRSTLLQVLAPILFLLILFALDRGSSRVSRQIGADPDAPEAAWHTSVPPVAPCWPPFEGRVRESSAGSRERCATIAFAPGDDPTVRDIMRRVARNNAARGGRDFHVPDMTVASAPVSLDWSRAAFAEELARYPPPPGDGLVPTVAANADAGFVPVATVEDLARLGLSNPNSTLFGISFEPGAGANTHTYQVWYNATVTPLDNKAFTPTAADRTSLQLASLIRALDEAMIQHHQQDDQFRYEMSARSWPLIASNGTSRIAQTSTPVFLIACGLVNFILLLGTVVSEKESYQRHSMQMMGLAPSVYWISHLLCNLPMITLISLVTLAFGNIFGISWISQTSPGIVFFMFFMLQLSLTALAFFLSTLLRTAKTASTVGLFVLIISLLLQAAVFNNSYSGYIWWEAQTHPSGQGIMGLLVPPFNFGKLYLDISSRAVGAFSFASDMLIPGEGFRWEHLGQPIPPSAAPVGNFDIPLPRDSFFWFIGNFLIFMLLTWYFDQVIPGPYGKSAKLWFPFMPSYWGFGGGATAGQMTLSFPPPTQLPDEDKDVFAERVATLAEDGASAAVRVTQLRKVYRSLFGGKENVAVVDSSFRIAPGSVLALLGQNGAGKSTTISMICGFTAPSSGDVYLFGQSVTNSLSAIRNSLGVCPQFDILFEQLTGMEHIRLFAGIRNIDPALLEDLARERLGCVRLWGVRNRFAGDYSGGMKRRLSVALATLGDPGMLVLDEPTTGMDPVNRRHVWNFIDRFKKGRAVVLTTHSMEEAEFLGDTIAIMSLGRLRAFGTSTRLKTTLGAGYQLTVLVSSDPALQVVAGQGDPAGAAPAASSTDDPMEMKDLSAVSGADGTASGGGPATRGATASSIAAAANRSAVDIIRSALTELIGTAAMTHVRLTDDSAGSLIFSIGNHIATNSVPVIVRWLESFTKNPALDRDTPPSTLLSLESPGGFGASGAASPLTMGSQGSLASSRTTGAPSISPSQQQPPQPAYQTESLQAAAAIIRDWSISQTTLEEVFLSLIRQVNPTRTVS</sequence>
<feature type="transmembrane region" description="Helical" evidence="10">
    <location>
        <begin position="399"/>
        <end position="422"/>
    </location>
</feature>
<evidence type="ECO:0000313" key="12">
    <source>
        <dbReference type="EMBL" id="KCV71568.1"/>
    </source>
</evidence>
<evidence type="ECO:0000256" key="9">
    <source>
        <dbReference type="SAM" id="MobiDB-lite"/>
    </source>
</evidence>
<feature type="region of interest" description="Disordered" evidence="9">
    <location>
        <begin position="1"/>
        <end position="25"/>
    </location>
</feature>
<comment type="subcellular location">
    <subcellularLocation>
        <location evidence="1">Membrane</location>
        <topology evidence="1">Multi-pass membrane protein</topology>
    </subcellularLocation>
</comment>
<evidence type="ECO:0000313" key="13">
    <source>
        <dbReference type="Proteomes" id="UP000030693"/>
    </source>
</evidence>
<keyword evidence="4 10" id="KW-0812">Transmembrane</keyword>
<keyword evidence="6" id="KW-0067">ATP-binding</keyword>
<dbReference type="GeneID" id="20527233"/>
<proteinExistence type="inferred from homology"/>
<reference evidence="12" key="1">
    <citation type="submission" date="2013-04" db="EMBL/GenBank/DDBJ databases">
        <title>The Genome Sequence of Fonticula alba ATCC 38817.</title>
        <authorList>
            <consortium name="The Broad Institute Genomics Platform"/>
            <person name="Russ C."/>
            <person name="Cuomo C."/>
            <person name="Burger G."/>
            <person name="Gray M.W."/>
            <person name="Holland P.W.H."/>
            <person name="King N."/>
            <person name="Lang F.B.F."/>
            <person name="Roger A.J."/>
            <person name="Ruiz-Trillo I."/>
            <person name="Brown M."/>
            <person name="Walker B."/>
            <person name="Young S."/>
            <person name="Zeng Q."/>
            <person name="Gargeya S."/>
            <person name="Fitzgerald M."/>
            <person name="Haas B."/>
            <person name="Abouelleil A."/>
            <person name="Allen A.W."/>
            <person name="Alvarado L."/>
            <person name="Arachchi H.M."/>
            <person name="Berlin A.M."/>
            <person name="Chapman S.B."/>
            <person name="Gainer-Dewar J."/>
            <person name="Goldberg J."/>
            <person name="Griggs A."/>
            <person name="Gujja S."/>
            <person name="Hansen M."/>
            <person name="Howarth C."/>
            <person name="Imamovic A."/>
            <person name="Ireland A."/>
            <person name="Larimer J."/>
            <person name="McCowan C."/>
            <person name="Murphy C."/>
            <person name="Pearson M."/>
            <person name="Poon T.W."/>
            <person name="Priest M."/>
            <person name="Roberts A."/>
            <person name="Saif S."/>
            <person name="Shea T."/>
            <person name="Sisk P."/>
            <person name="Sykes S."/>
            <person name="Wortman J."/>
            <person name="Nusbaum C."/>
            <person name="Birren B."/>
        </authorList>
    </citation>
    <scope>NUCLEOTIDE SEQUENCE [LARGE SCALE GENOMIC DNA]</scope>
    <source>
        <strain evidence="12">ATCC 38817</strain>
    </source>
</reference>
<comment type="similarity">
    <text evidence="2">Belongs to the ABC transporter superfamily. ABCA family.</text>
</comment>
<feature type="domain" description="ABC transporter" evidence="11">
    <location>
        <begin position="619"/>
        <end position="854"/>
    </location>
</feature>
<keyword evidence="3" id="KW-0813">Transport</keyword>
<evidence type="ECO:0000256" key="10">
    <source>
        <dbReference type="SAM" id="Phobius"/>
    </source>
</evidence>
<dbReference type="OrthoDB" id="8061355at2759"/>
<dbReference type="GO" id="GO:0140359">
    <property type="term" value="F:ABC-type transporter activity"/>
    <property type="evidence" value="ECO:0007669"/>
    <property type="project" value="InterPro"/>
</dbReference>
<organism evidence="12">
    <name type="scientific">Fonticula alba</name>
    <name type="common">Slime mold</name>
    <dbReference type="NCBI Taxonomy" id="691883"/>
    <lineage>
        <taxon>Eukaryota</taxon>
        <taxon>Rotosphaerida</taxon>
        <taxon>Fonticulaceae</taxon>
        <taxon>Fonticula</taxon>
    </lineage>
</organism>
<dbReference type="Pfam" id="PF12698">
    <property type="entry name" value="ABC2_membrane_3"/>
    <property type="match status" value="1"/>
</dbReference>
<evidence type="ECO:0000256" key="3">
    <source>
        <dbReference type="ARBA" id="ARBA00022448"/>
    </source>
</evidence>
<keyword evidence="7 10" id="KW-1133">Transmembrane helix</keyword>
<name>A0A058ZCA8_FONAL</name>
<dbReference type="InterPro" id="IPR003593">
    <property type="entry name" value="AAA+_ATPase"/>
</dbReference>
<dbReference type="PROSITE" id="PS50893">
    <property type="entry name" value="ABC_TRANSPORTER_2"/>
    <property type="match status" value="1"/>
</dbReference>